<dbReference type="PANTHER" id="PTHR33365:SF11">
    <property type="entry name" value="TAT PATHWAY SIGNAL SEQUENCE"/>
    <property type="match status" value="1"/>
</dbReference>
<comment type="caution">
    <text evidence="4">The sequence shown here is derived from an EMBL/GenBank/DDBJ whole genome shotgun (WGS) entry which is preliminary data.</text>
</comment>
<evidence type="ECO:0000256" key="2">
    <source>
        <dbReference type="ARBA" id="ARBA00023002"/>
    </source>
</evidence>
<gene>
    <name evidence="4" type="ORF">HGRIS_006059</name>
</gene>
<evidence type="ECO:0000256" key="1">
    <source>
        <dbReference type="ARBA" id="ARBA00004685"/>
    </source>
</evidence>
<dbReference type="PANTHER" id="PTHR33365">
    <property type="entry name" value="YALI0B05434P"/>
    <property type="match status" value="1"/>
</dbReference>
<organism evidence="4 5">
    <name type="scientific">Hohenbuehelia grisea</name>
    <dbReference type="NCBI Taxonomy" id="104357"/>
    <lineage>
        <taxon>Eukaryota</taxon>
        <taxon>Fungi</taxon>
        <taxon>Dikarya</taxon>
        <taxon>Basidiomycota</taxon>
        <taxon>Agaricomycotina</taxon>
        <taxon>Agaricomycetes</taxon>
        <taxon>Agaricomycetidae</taxon>
        <taxon>Agaricales</taxon>
        <taxon>Pleurotineae</taxon>
        <taxon>Pleurotaceae</taxon>
        <taxon>Hohenbuehelia</taxon>
    </lineage>
</organism>
<dbReference type="InterPro" id="IPR021765">
    <property type="entry name" value="UstYa-like"/>
</dbReference>
<evidence type="ECO:0000313" key="4">
    <source>
        <dbReference type="EMBL" id="KAL0961076.1"/>
    </source>
</evidence>
<dbReference type="Proteomes" id="UP001556367">
    <property type="component" value="Unassembled WGS sequence"/>
</dbReference>
<dbReference type="EMBL" id="JASNQZ010000001">
    <property type="protein sequence ID" value="KAL0961076.1"/>
    <property type="molecule type" value="Genomic_DNA"/>
</dbReference>
<comment type="similarity">
    <text evidence="3">Belongs to the ustYa family.</text>
</comment>
<keyword evidence="5" id="KW-1185">Reference proteome</keyword>
<proteinExistence type="inferred from homology"/>
<protein>
    <submittedName>
        <fullName evidence="4">Uncharacterized protein</fullName>
    </submittedName>
</protein>
<comment type="pathway">
    <text evidence="1">Mycotoxin biosynthesis.</text>
</comment>
<dbReference type="Pfam" id="PF11807">
    <property type="entry name" value="UstYa"/>
    <property type="match status" value="1"/>
</dbReference>
<reference evidence="5" key="1">
    <citation type="submission" date="2024-06" db="EMBL/GenBank/DDBJ databases">
        <title>Multi-omics analyses provide insights into the biosynthesis of the anticancer antibiotic pleurotin in Hohenbuehelia grisea.</title>
        <authorList>
            <person name="Weaver J.A."/>
            <person name="Alberti F."/>
        </authorList>
    </citation>
    <scope>NUCLEOTIDE SEQUENCE [LARGE SCALE GENOMIC DNA]</scope>
    <source>
        <strain evidence="5">T-177</strain>
    </source>
</reference>
<evidence type="ECO:0000256" key="3">
    <source>
        <dbReference type="ARBA" id="ARBA00035112"/>
    </source>
</evidence>
<name>A0ABR3K1B1_9AGAR</name>
<accession>A0ABR3K1B1</accession>
<evidence type="ECO:0000313" key="5">
    <source>
        <dbReference type="Proteomes" id="UP001556367"/>
    </source>
</evidence>
<keyword evidence="2" id="KW-0560">Oxidoreductase</keyword>
<sequence length="92" mass="10772">MFHQLRCLDILRKAIVTVDAQAQFPARDMELSQHCVNYLRQMVLCRTDMEREVVIGKDAPESFPSLYECRDWTVVYKAVENNQREHSLAQVS</sequence>